<evidence type="ECO:0000313" key="2">
    <source>
        <dbReference type="WBParaSite" id="MhA1_Contig313.frz3.gene9"/>
    </source>
</evidence>
<name>A0A1I8BML6_MELHA</name>
<organism evidence="1 2">
    <name type="scientific">Meloidogyne hapla</name>
    <name type="common">Root-knot nematode worm</name>
    <dbReference type="NCBI Taxonomy" id="6305"/>
    <lineage>
        <taxon>Eukaryota</taxon>
        <taxon>Metazoa</taxon>
        <taxon>Ecdysozoa</taxon>
        <taxon>Nematoda</taxon>
        <taxon>Chromadorea</taxon>
        <taxon>Rhabditida</taxon>
        <taxon>Tylenchina</taxon>
        <taxon>Tylenchomorpha</taxon>
        <taxon>Tylenchoidea</taxon>
        <taxon>Meloidogynidae</taxon>
        <taxon>Meloidogyninae</taxon>
        <taxon>Meloidogyne</taxon>
    </lineage>
</organism>
<reference evidence="2" key="1">
    <citation type="submission" date="2016-11" db="UniProtKB">
        <authorList>
            <consortium name="WormBaseParasite"/>
        </authorList>
    </citation>
    <scope>IDENTIFICATION</scope>
</reference>
<evidence type="ECO:0000313" key="1">
    <source>
        <dbReference type="Proteomes" id="UP000095281"/>
    </source>
</evidence>
<sequence>MYFLSGSSRSRGRNIASETFHIGTAAKFTIIDLSVLLEILRNVEINDLENITDINVLNNNIATFGKGRINGINSRLVNDRVINNTFKKLFAITKYYNDNQIGSENRKIIIVWHLFAFARMLIRQLLTSYTAEFNSMLKDKFKLFF</sequence>
<keyword evidence="1" id="KW-1185">Reference proteome</keyword>
<dbReference type="AlphaFoldDB" id="A0A1I8BML6"/>
<dbReference type="WBParaSite" id="MhA1_Contig313.frz3.gene9">
    <property type="protein sequence ID" value="MhA1_Contig313.frz3.gene9"/>
    <property type="gene ID" value="MhA1_Contig313.frz3.gene9"/>
</dbReference>
<accession>A0A1I8BML6</accession>
<protein>
    <submittedName>
        <fullName evidence="2">Uncharacterized protein</fullName>
    </submittedName>
</protein>
<proteinExistence type="predicted"/>
<dbReference type="Proteomes" id="UP000095281">
    <property type="component" value="Unplaced"/>
</dbReference>